<dbReference type="NCBIfam" id="NF040815">
    <property type="entry name" value="recomb_XerA_Arch"/>
    <property type="match status" value="1"/>
</dbReference>
<evidence type="ECO:0000256" key="5">
    <source>
        <dbReference type="ARBA" id="ARBA00022908"/>
    </source>
</evidence>
<feature type="domain" description="Core-binding (CB)" evidence="11">
    <location>
        <begin position="2"/>
        <end position="88"/>
    </location>
</feature>
<accession>E7GDM6</accession>
<feature type="active site" evidence="9">
    <location>
        <position position="173"/>
    </location>
</feature>
<comment type="function">
    <text evidence="9">Site-specific tyrosine recombinase, which acts by catalyzing the cutting and rejoining of the recombining DNA molecules. The XerC-XerD complex is essential to convert dimers of the bacterial chromosome into monomers to permit their segregation at cell division. It also contributes to the segregational stability of plasmids.</text>
</comment>
<dbReference type="InterPro" id="IPR010998">
    <property type="entry name" value="Integrase_recombinase_N"/>
</dbReference>
<evidence type="ECO:0000313" key="12">
    <source>
        <dbReference type="EMBL" id="EFW03883.1"/>
    </source>
</evidence>
<dbReference type="GeneID" id="78228440"/>
<dbReference type="InterPro" id="IPR002104">
    <property type="entry name" value="Integrase_catalytic"/>
</dbReference>
<feature type="active site" evidence="9">
    <location>
        <position position="149"/>
    </location>
</feature>
<evidence type="ECO:0000259" key="11">
    <source>
        <dbReference type="PROSITE" id="PS51900"/>
    </source>
</evidence>
<reference evidence="12 13" key="1">
    <citation type="submission" date="2010-12" db="EMBL/GenBank/DDBJ databases">
        <title>The Genome Sequence of Coprobacillus sp. strain 29_1.</title>
        <authorList>
            <consortium name="The Broad Institute Genome Sequencing Platform"/>
            <person name="Earl A."/>
            <person name="Ward D."/>
            <person name="Feldgarden M."/>
            <person name="Gevers D."/>
            <person name="Daigneault M."/>
            <person name="Sibley C.D."/>
            <person name="White A."/>
            <person name="Strauss J."/>
            <person name="Allen-Vercoe E."/>
            <person name="Young S.K."/>
            <person name="Zeng Q."/>
            <person name="Gargeya S."/>
            <person name="Fitzgerald M."/>
            <person name="Haas B."/>
            <person name="Abouelleil A."/>
            <person name="Alvarado L."/>
            <person name="Arachchi H.M."/>
            <person name="Berlin A."/>
            <person name="Brown A."/>
            <person name="Chapman S.B."/>
            <person name="Chen Z."/>
            <person name="Dunbar C."/>
            <person name="Freedman E."/>
            <person name="Gearin G."/>
            <person name="Gellesch M."/>
            <person name="Goldberg J."/>
            <person name="Griggs A."/>
            <person name="Gujja S."/>
            <person name="Heilman E."/>
            <person name="Heiman D."/>
            <person name="Howarth C."/>
            <person name="Larson L."/>
            <person name="Lui A."/>
            <person name="MacDonald P.J.P."/>
            <person name="Mehta T."/>
            <person name="Montmayeur A."/>
            <person name="Murphy C."/>
            <person name="Neiman D."/>
            <person name="Pearson M."/>
            <person name="Priest M."/>
            <person name="Roberts A."/>
            <person name="Saif S."/>
            <person name="Shea T."/>
            <person name="Shenoy N."/>
            <person name="Sisk P."/>
            <person name="Stolte C."/>
            <person name="Sykes S."/>
            <person name="White J."/>
            <person name="Yandava C."/>
            <person name="Nusbaum C."/>
            <person name="Birren B."/>
        </authorList>
    </citation>
    <scope>NUCLEOTIDE SEQUENCE [LARGE SCALE GENOMIC DNA]</scope>
    <source>
        <strain evidence="12 13">29_1</strain>
    </source>
</reference>
<sequence>MNQFDKYVQEYLDVLKYQKNYSSLTIDGYKREIEHFIVYLNKENICDFKDVRYPFLRGYLAQLHSENLSPKTINHKMSSLRGLYRYLQTQGYIDDNPFLLIDSLKQPLRNPDFLYIDEMMDLLDSIDTQTLLGRRNKALLELMYASGLRCSEVVELTLSQIDFERQLLLIHGKGNKDRYVPFHDYAADWLKTYIEEDRPELMAVKHLEHQFVFVNKNGAKMTNRGIEDIVNRVTQRYDATKKVHPHTFRHSFATHLLEQGVDIRVVQELLGHSNLSTTQIYTHVTNQHLKEVYDHAHPRNK</sequence>
<comment type="caution">
    <text evidence="12">The sequence shown here is derived from an EMBL/GenBank/DDBJ whole genome shotgun (WGS) entry which is preliminary data.</text>
</comment>
<dbReference type="PROSITE" id="PS51898">
    <property type="entry name" value="TYR_RECOMBINASE"/>
    <property type="match status" value="1"/>
</dbReference>
<evidence type="ECO:0000256" key="6">
    <source>
        <dbReference type="ARBA" id="ARBA00023125"/>
    </source>
</evidence>
<keyword evidence="7 9" id="KW-0233">DNA recombination</keyword>
<dbReference type="SUPFAM" id="SSF56349">
    <property type="entry name" value="DNA breaking-rejoining enzymes"/>
    <property type="match status" value="1"/>
</dbReference>
<proteinExistence type="inferred from homology"/>
<dbReference type="Gene3D" id="1.10.443.10">
    <property type="entry name" value="Intergrase catalytic core"/>
    <property type="match status" value="1"/>
</dbReference>
<dbReference type="PANTHER" id="PTHR30349">
    <property type="entry name" value="PHAGE INTEGRASE-RELATED"/>
    <property type="match status" value="1"/>
</dbReference>
<evidence type="ECO:0000259" key="10">
    <source>
        <dbReference type="PROSITE" id="PS51898"/>
    </source>
</evidence>
<dbReference type="InterPro" id="IPR011010">
    <property type="entry name" value="DNA_brk_join_enz"/>
</dbReference>
<dbReference type="eggNOG" id="COG4974">
    <property type="taxonomic scope" value="Bacteria"/>
</dbReference>
<dbReference type="RefSeq" id="WP_008789956.1">
    <property type="nucleotide sequence ID" value="NZ_AKCB01000001.1"/>
</dbReference>
<keyword evidence="8 9" id="KW-0131">Cell cycle</keyword>
<dbReference type="Proteomes" id="UP000003157">
    <property type="component" value="Unassembled WGS sequence"/>
</dbReference>
<dbReference type="AlphaFoldDB" id="E7GDM6"/>
<keyword evidence="6 9" id="KW-0238">DNA-binding</keyword>
<dbReference type="GO" id="GO:0051301">
    <property type="term" value="P:cell division"/>
    <property type="evidence" value="ECO:0007669"/>
    <property type="project" value="UniProtKB-KW"/>
</dbReference>
<dbReference type="GO" id="GO:0009037">
    <property type="term" value="F:tyrosine-based site-specific recombinase activity"/>
    <property type="evidence" value="ECO:0007669"/>
    <property type="project" value="UniProtKB-UniRule"/>
</dbReference>
<dbReference type="GO" id="GO:0007059">
    <property type="term" value="P:chromosome segregation"/>
    <property type="evidence" value="ECO:0007669"/>
    <property type="project" value="UniProtKB-UniRule"/>
</dbReference>
<name>E7GDM6_9FIRM</name>
<dbReference type="CDD" id="cd00798">
    <property type="entry name" value="INT_XerDC_C"/>
    <property type="match status" value="1"/>
</dbReference>
<dbReference type="InterPro" id="IPR044068">
    <property type="entry name" value="CB"/>
</dbReference>
<evidence type="ECO:0000256" key="4">
    <source>
        <dbReference type="ARBA" id="ARBA00022829"/>
    </source>
</evidence>
<comment type="subunit">
    <text evidence="9">Forms a cyclic heterotetrameric complex composed of two molecules of XerC and two molecules of XerD.</text>
</comment>
<dbReference type="STRING" id="100884.GCA_000269565_00533"/>
<dbReference type="PANTHER" id="PTHR30349:SF77">
    <property type="entry name" value="TYROSINE RECOMBINASE XERC"/>
    <property type="match status" value="1"/>
</dbReference>
<dbReference type="InterPro" id="IPR050090">
    <property type="entry name" value="Tyrosine_recombinase_XerCD"/>
</dbReference>
<dbReference type="GO" id="GO:0003677">
    <property type="term" value="F:DNA binding"/>
    <property type="evidence" value="ECO:0007669"/>
    <property type="project" value="UniProtKB-UniRule"/>
</dbReference>
<dbReference type="GO" id="GO:0006313">
    <property type="term" value="P:DNA transposition"/>
    <property type="evidence" value="ECO:0007669"/>
    <property type="project" value="UniProtKB-UniRule"/>
</dbReference>
<evidence type="ECO:0000313" key="13">
    <source>
        <dbReference type="Proteomes" id="UP000003157"/>
    </source>
</evidence>
<dbReference type="GO" id="GO:0005737">
    <property type="term" value="C:cytoplasm"/>
    <property type="evidence" value="ECO:0007669"/>
    <property type="project" value="UniProtKB-SubCell"/>
</dbReference>
<comment type="similarity">
    <text evidence="9">Belongs to the 'phage' integrase family. XerC subfamily.</text>
</comment>
<keyword evidence="13" id="KW-1185">Reference proteome</keyword>
<gene>
    <name evidence="9" type="primary">xerC</name>
    <name evidence="12" type="ORF">HMPREF9488_02869</name>
</gene>
<dbReference type="InterPro" id="IPR004107">
    <property type="entry name" value="Integrase_SAM-like_N"/>
</dbReference>
<dbReference type="HAMAP" id="MF_01808">
    <property type="entry name" value="Recomb_XerC_XerD"/>
    <property type="match status" value="1"/>
</dbReference>
<dbReference type="NCBIfam" id="NF001399">
    <property type="entry name" value="PRK00283.1"/>
    <property type="match status" value="1"/>
</dbReference>
<dbReference type="Pfam" id="PF02899">
    <property type="entry name" value="Phage_int_SAM_1"/>
    <property type="match status" value="1"/>
</dbReference>
<keyword evidence="3 9" id="KW-0132">Cell division</keyword>
<dbReference type="InterPro" id="IPR023009">
    <property type="entry name" value="Tyrosine_recombinase_XerC/XerD"/>
</dbReference>
<dbReference type="OrthoDB" id="283809at2"/>
<feature type="active site" evidence="9">
    <location>
        <position position="249"/>
    </location>
</feature>
<protein>
    <recommendedName>
        <fullName evidence="9">Tyrosine recombinase XerC</fullName>
    </recommendedName>
</protein>
<dbReference type="InterPro" id="IPR013762">
    <property type="entry name" value="Integrase-like_cat_sf"/>
</dbReference>
<dbReference type="HOGENOM" id="CLU_027562_9_0_9"/>
<evidence type="ECO:0000256" key="9">
    <source>
        <dbReference type="HAMAP-Rule" id="MF_01808"/>
    </source>
</evidence>
<feature type="active site" evidence="9">
    <location>
        <position position="246"/>
    </location>
</feature>
<dbReference type="EMBL" id="ADKX01000042">
    <property type="protein sequence ID" value="EFW03883.1"/>
    <property type="molecule type" value="Genomic_DNA"/>
</dbReference>
<evidence type="ECO:0000256" key="3">
    <source>
        <dbReference type="ARBA" id="ARBA00022618"/>
    </source>
</evidence>
<organism evidence="12 13">
    <name type="scientific">Coprobacillus cateniformis</name>
    <dbReference type="NCBI Taxonomy" id="100884"/>
    <lineage>
        <taxon>Bacteria</taxon>
        <taxon>Bacillati</taxon>
        <taxon>Bacillota</taxon>
        <taxon>Erysipelotrichia</taxon>
        <taxon>Erysipelotrichales</taxon>
        <taxon>Coprobacillaceae</taxon>
        <taxon>Coprobacillus</taxon>
    </lineage>
</organism>
<evidence type="ECO:0000256" key="1">
    <source>
        <dbReference type="ARBA" id="ARBA00004496"/>
    </source>
</evidence>
<feature type="active site" evidence="9">
    <location>
        <position position="272"/>
    </location>
</feature>
<dbReference type="Gene3D" id="1.10.150.130">
    <property type="match status" value="1"/>
</dbReference>
<comment type="subcellular location">
    <subcellularLocation>
        <location evidence="1 9">Cytoplasm</location>
    </subcellularLocation>
</comment>
<evidence type="ECO:0000256" key="7">
    <source>
        <dbReference type="ARBA" id="ARBA00023172"/>
    </source>
</evidence>
<keyword evidence="4 9" id="KW-0159">Chromosome partition</keyword>
<feature type="active site" description="O-(3'-phospho-DNA)-tyrosine intermediate" evidence="9">
    <location>
        <position position="281"/>
    </location>
</feature>
<keyword evidence="5 9" id="KW-0229">DNA integration</keyword>
<dbReference type="PROSITE" id="PS51900">
    <property type="entry name" value="CB"/>
    <property type="match status" value="1"/>
</dbReference>
<feature type="domain" description="Tyr recombinase" evidence="10">
    <location>
        <begin position="109"/>
        <end position="294"/>
    </location>
</feature>
<dbReference type="Pfam" id="PF00589">
    <property type="entry name" value="Phage_integrase"/>
    <property type="match status" value="1"/>
</dbReference>
<keyword evidence="2 9" id="KW-0963">Cytoplasm</keyword>
<evidence type="ECO:0000256" key="2">
    <source>
        <dbReference type="ARBA" id="ARBA00022490"/>
    </source>
</evidence>
<evidence type="ECO:0000256" key="8">
    <source>
        <dbReference type="ARBA" id="ARBA00023306"/>
    </source>
</evidence>